<evidence type="ECO:0000313" key="3">
    <source>
        <dbReference type="Proteomes" id="UP000028534"/>
    </source>
</evidence>
<reference evidence="2 3" key="1">
    <citation type="submission" date="2014-03" db="EMBL/GenBank/DDBJ databases">
        <title>Genome sequence of Sphingobium yanoikuyae B1.</title>
        <authorList>
            <person name="Gan H.M."/>
            <person name="Gan H.Y."/>
            <person name="Savka M.A."/>
        </authorList>
    </citation>
    <scope>NUCLEOTIDE SEQUENCE [LARGE SCALE GENOMIC DNA]</scope>
    <source>
        <strain evidence="2 3">B1</strain>
    </source>
</reference>
<evidence type="ECO:0000256" key="1">
    <source>
        <dbReference type="SAM" id="MobiDB-lite"/>
    </source>
</evidence>
<dbReference type="eggNOG" id="COG3500">
    <property type="taxonomic scope" value="Bacteria"/>
</dbReference>
<evidence type="ECO:0000313" key="2">
    <source>
        <dbReference type="EMBL" id="KEZ20220.1"/>
    </source>
</evidence>
<feature type="region of interest" description="Disordered" evidence="1">
    <location>
        <begin position="307"/>
        <end position="330"/>
    </location>
</feature>
<sequence>MGFGAIITQGDGHEPLGSDVIRWIVEARVEMGLSEATKFALRFEDDICEGKWVVAGRAEFKAGNMIGIFVMDDKGEPHCLVSGPVTRLRTSATIGGAGSWVEVHGEDKRAEMKAVAIQDVWLGKASAAADTILSGYGFATHCEETRIEYADDQHALPQRGTDLAFIEDIARKNNLEFWLTYTTSKGIAGPKLDEIKANLASSPGRAGASLTFPPPLTADAGLVIDVSPPPDQCVSVTKFEAHVDYDRPNAAKGFATSLSSGNPTDNDTEPPDPPVNPEAQMIAMLHRATRKALERTRWRGNVVRLSGGRHAEREGIQGWQRLPADRESRR</sequence>
<protein>
    <submittedName>
        <fullName evidence="2">Uncharacterized protein</fullName>
    </submittedName>
</protein>
<feature type="region of interest" description="Disordered" evidence="1">
    <location>
        <begin position="252"/>
        <end position="276"/>
    </location>
</feature>
<name>A0A084EQH8_SPHYA</name>
<comment type="caution">
    <text evidence="2">The sequence shown here is derived from an EMBL/GenBank/DDBJ whole genome shotgun (WGS) entry which is preliminary data.</text>
</comment>
<dbReference type="PATRIC" id="fig|13690.10.peg.1470"/>
<proteinExistence type="predicted"/>
<dbReference type="EMBL" id="JGVR01000005">
    <property type="protein sequence ID" value="KEZ20220.1"/>
    <property type="molecule type" value="Genomic_DNA"/>
</dbReference>
<dbReference type="Proteomes" id="UP000028534">
    <property type="component" value="Unassembled WGS sequence"/>
</dbReference>
<organism evidence="2 3">
    <name type="scientific">Sphingobium yanoikuyae</name>
    <name type="common">Sphingomonas yanoikuyae</name>
    <dbReference type="NCBI Taxonomy" id="13690"/>
    <lineage>
        <taxon>Bacteria</taxon>
        <taxon>Pseudomonadati</taxon>
        <taxon>Pseudomonadota</taxon>
        <taxon>Alphaproteobacteria</taxon>
        <taxon>Sphingomonadales</taxon>
        <taxon>Sphingomonadaceae</taxon>
        <taxon>Sphingobium</taxon>
    </lineage>
</organism>
<accession>A0A084EQH8</accession>
<dbReference type="AlphaFoldDB" id="A0A084EQH8"/>
<gene>
    <name evidence="2" type="ORF">CP98_01425</name>
</gene>